<accession>A0A8T8WAF8</accession>
<keyword evidence="3" id="KW-1185">Reference proteome</keyword>
<dbReference type="AlphaFoldDB" id="A0A8T8WAF8"/>
<reference evidence="2 3" key="1">
    <citation type="journal article" date="2021" name="Int. J. Syst. Evol. Microbiol.">
        <title>Halobaculum halophilum sp. nov. and Halobaculum salinum sp. nov., isolated from salt lake and saline soil.</title>
        <authorList>
            <person name="Cui H.L."/>
            <person name="Shi X.W."/>
            <person name="Yin X.M."/>
            <person name="Yang X.Y."/>
            <person name="Hou J."/>
            <person name="Zhu L."/>
        </authorList>
    </citation>
    <scope>NUCLEOTIDE SEQUENCE [LARGE SCALE GENOMIC DNA]</scope>
    <source>
        <strain evidence="2 3">NBRC 109044</strain>
    </source>
</reference>
<evidence type="ECO:0000313" key="3">
    <source>
        <dbReference type="Proteomes" id="UP000826254"/>
    </source>
</evidence>
<name>A0A8T8WAF8_9EURY</name>
<evidence type="ECO:0000256" key="1">
    <source>
        <dbReference type="SAM" id="MobiDB-lite"/>
    </source>
</evidence>
<feature type="region of interest" description="Disordered" evidence="1">
    <location>
        <begin position="1"/>
        <end position="45"/>
    </location>
</feature>
<sequence length="45" mass="5022">MCDSEQLSGSRGGEDAPVLPHPDLFLADRRTTPMTRHLDAAEDRR</sequence>
<dbReference type="RefSeq" id="WP_222606670.1">
    <property type="nucleotide sequence ID" value="NZ_CP081958.1"/>
</dbReference>
<evidence type="ECO:0000313" key="2">
    <source>
        <dbReference type="EMBL" id="QZP36852.1"/>
    </source>
</evidence>
<dbReference type="GeneID" id="67178712"/>
<dbReference type="Proteomes" id="UP000826254">
    <property type="component" value="Chromosome"/>
</dbReference>
<proteinExistence type="predicted"/>
<dbReference type="KEGG" id="hmp:K6T50_11180"/>
<organism evidence="2 3">
    <name type="scientific">Halobaculum magnesiiphilum</name>
    <dbReference type="NCBI Taxonomy" id="1017351"/>
    <lineage>
        <taxon>Archaea</taxon>
        <taxon>Methanobacteriati</taxon>
        <taxon>Methanobacteriota</taxon>
        <taxon>Stenosarchaea group</taxon>
        <taxon>Halobacteria</taxon>
        <taxon>Halobacteriales</taxon>
        <taxon>Haloferacaceae</taxon>
        <taxon>Halobaculum</taxon>
    </lineage>
</organism>
<feature type="compositionally biased region" description="Basic and acidic residues" evidence="1">
    <location>
        <begin position="26"/>
        <end position="45"/>
    </location>
</feature>
<gene>
    <name evidence="2" type="ORF">K6T50_11180</name>
</gene>
<dbReference type="EMBL" id="CP081958">
    <property type="protein sequence ID" value="QZP36852.1"/>
    <property type="molecule type" value="Genomic_DNA"/>
</dbReference>
<protein>
    <submittedName>
        <fullName evidence="2">Uncharacterized protein</fullName>
    </submittedName>
</protein>